<evidence type="ECO:0000256" key="2">
    <source>
        <dbReference type="ARBA" id="ARBA00022741"/>
    </source>
</evidence>
<dbReference type="EMBL" id="JACJHR010000102">
    <property type="protein sequence ID" value="MBB2505388.1"/>
    <property type="molecule type" value="Genomic_DNA"/>
</dbReference>
<dbReference type="PROSITE" id="PS50893">
    <property type="entry name" value="ABC_TRANSPORTER_2"/>
    <property type="match status" value="1"/>
</dbReference>
<evidence type="ECO:0000313" key="6">
    <source>
        <dbReference type="EMBL" id="MBB2505388.1"/>
    </source>
</evidence>
<dbReference type="Gene3D" id="3.40.50.300">
    <property type="entry name" value="P-loop containing nucleotide triphosphate hydrolases"/>
    <property type="match status" value="1"/>
</dbReference>
<dbReference type="AlphaFoldDB" id="A0A8E1W6N6"/>
<comment type="caution">
    <text evidence="6">The sequence shown here is derived from an EMBL/GenBank/DDBJ whole genome shotgun (WGS) entry which is preliminary data.</text>
</comment>
<dbReference type="InterPro" id="IPR003593">
    <property type="entry name" value="AAA+_ATPase"/>
</dbReference>
<evidence type="ECO:0000313" key="7">
    <source>
        <dbReference type="Proteomes" id="UP000550260"/>
    </source>
</evidence>
<feature type="domain" description="ABC transporter" evidence="5">
    <location>
        <begin position="57"/>
        <end position="289"/>
    </location>
</feature>
<dbReference type="GO" id="GO:0005524">
    <property type="term" value="F:ATP binding"/>
    <property type="evidence" value="ECO:0007669"/>
    <property type="project" value="UniProtKB-KW"/>
</dbReference>
<dbReference type="CDD" id="cd03293">
    <property type="entry name" value="ABC_NrtD_SsuB_transporters"/>
    <property type="match status" value="1"/>
</dbReference>
<dbReference type="InterPro" id="IPR050166">
    <property type="entry name" value="ABC_transporter_ATP-bind"/>
</dbReference>
<dbReference type="PANTHER" id="PTHR42788:SF13">
    <property type="entry name" value="ALIPHATIC SULFONATES IMPORT ATP-BINDING PROTEIN SSUB"/>
    <property type="match status" value="1"/>
</dbReference>
<reference evidence="6 7" key="1">
    <citation type="submission" date="2020-08" db="EMBL/GenBank/DDBJ databases">
        <title>Amycolatopsis echigonensis JCM 21831.</title>
        <authorList>
            <person name="Tedsree N."/>
            <person name="Kuncharoen N."/>
            <person name="Likhitwitayawuid K."/>
            <person name="Tanasupawat S."/>
        </authorList>
    </citation>
    <scope>NUCLEOTIDE SEQUENCE [LARGE SCALE GENOMIC DNA]</scope>
    <source>
        <strain evidence="6 7">JCM 21831</strain>
    </source>
</reference>
<dbReference type="InterPro" id="IPR003439">
    <property type="entry name" value="ABC_transporter-like_ATP-bd"/>
</dbReference>
<dbReference type="GO" id="GO:0016887">
    <property type="term" value="F:ATP hydrolysis activity"/>
    <property type="evidence" value="ECO:0007669"/>
    <property type="project" value="InterPro"/>
</dbReference>
<dbReference type="PANTHER" id="PTHR42788">
    <property type="entry name" value="TAURINE IMPORT ATP-BINDING PROTEIN-RELATED"/>
    <property type="match status" value="1"/>
</dbReference>
<dbReference type="PROSITE" id="PS00211">
    <property type="entry name" value="ABC_TRANSPORTER_1"/>
    <property type="match status" value="1"/>
</dbReference>
<protein>
    <submittedName>
        <fullName evidence="6">ABC transporter ATP-binding protein</fullName>
    </submittedName>
</protein>
<evidence type="ECO:0000259" key="5">
    <source>
        <dbReference type="PROSITE" id="PS50893"/>
    </source>
</evidence>
<accession>A0A8E1W6N6</accession>
<evidence type="ECO:0000256" key="4">
    <source>
        <dbReference type="SAM" id="MobiDB-lite"/>
    </source>
</evidence>
<proteinExistence type="predicted"/>
<dbReference type="Proteomes" id="UP000550260">
    <property type="component" value="Unassembled WGS sequence"/>
</dbReference>
<dbReference type="Pfam" id="PF00005">
    <property type="entry name" value="ABC_tran"/>
    <property type="match status" value="1"/>
</dbReference>
<evidence type="ECO:0000256" key="3">
    <source>
        <dbReference type="ARBA" id="ARBA00022840"/>
    </source>
</evidence>
<dbReference type="SUPFAM" id="SSF52540">
    <property type="entry name" value="P-loop containing nucleoside triphosphate hydrolases"/>
    <property type="match status" value="1"/>
</dbReference>
<keyword evidence="2" id="KW-0547">Nucleotide-binding</keyword>
<name>A0A8E1W6N6_9PSEU</name>
<feature type="region of interest" description="Disordered" evidence="4">
    <location>
        <begin position="25"/>
        <end position="53"/>
    </location>
</feature>
<dbReference type="SMART" id="SM00382">
    <property type="entry name" value="AAA"/>
    <property type="match status" value="1"/>
</dbReference>
<dbReference type="InterPro" id="IPR027417">
    <property type="entry name" value="P-loop_NTPase"/>
</dbReference>
<gene>
    <name evidence="6" type="ORF">H5411_40490</name>
</gene>
<organism evidence="6 7">
    <name type="scientific">Amycolatopsis echigonensis</name>
    <dbReference type="NCBI Taxonomy" id="2576905"/>
    <lineage>
        <taxon>Bacteria</taxon>
        <taxon>Bacillati</taxon>
        <taxon>Actinomycetota</taxon>
        <taxon>Actinomycetes</taxon>
        <taxon>Pseudonocardiales</taxon>
        <taxon>Pseudonocardiaceae</taxon>
        <taxon>Amycolatopsis</taxon>
    </lineage>
</organism>
<evidence type="ECO:0000256" key="1">
    <source>
        <dbReference type="ARBA" id="ARBA00022448"/>
    </source>
</evidence>
<keyword evidence="1" id="KW-0813">Transport</keyword>
<sequence length="324" mass="35787">MSRNREKRTDRWYRTQHFAAARRFLASLERNQAPDERGRSVHAPRPGPAGGDSSAAIALREVTKQFATEGPQPYTALRDLDIEVAPGEFCAVVGPTGCGKSTTLTLVAGLEQPSAGSVRVHGEEVSGITPGVGFMFQTDAILPWKTVLDNVSAGPRFRGVAKRTVLSEARDWIRRVGLAGFEDRYPHQLSGGMRKRVALAQNLINEPRILLMDEPFGALDVQTRAKMSDELLSLWELTRPAVVFVTHDLEEAIALADTVIVLTAGPAATVKARFAIDLPRPRVVQEVRFDRQFVDLYQQIWEALRTEVDRAYAQTTRLSEEAGA</sequence>
<keyword evidence="3 6" id="KW-0067">ATP-binding</keyword>
<dbReference type="InterPro" id="IPR017871">
    <property type="entry name" value="ABC_transporter-like_CS"/>
</dbReference>